<dbReference type="OrthoDB" id="9802264at2"/>
<dbReference type="GO" id="GO:0022857">
    <property type="term" value="F:transmembrane transporter activity"/>
    <property type="evidence" value="ECO:0007669"/>
    <property type="project" value="TreeGrafter"/>
</dbReference>
<dbReference type="AlphaFoldDB" id="A0A1G7DL82"/>
<evidence type="ECO:0000259" key="3">
    <source>
        <dbReference type="PROSITE" id="PS50893"/>
    </source>
</evidence>
<dbReference type="InterPro" id="IPR015854">
    <property type="entry name" value="ABC_transpr_LolD-like"/>
</dbReference>
<dbReference type="PANTHER" id="PTHR24220">
    <property type="entry name" value="IMPORT ATP-BINDING PROTEIN"/>
    <property type="match status" value="1"/>
</dbReference>
<dbReference type="Proteomes" id="UP000199344">
    <property type="component" value="Unassembled WGS sequence"/>
</dbReference>
<keyword evidence="1" id="KW-0547">Nucleotide-binding</keyword>
<organism evidence="4 5">
    <name type="scientific">Paracoccus isoporae</name>
    <dbReference type="NCBI Taxonomy" id="591205"/>
    <lineage>
        <taxon>Bacteria</taxon>
        <taxon>Pseudomonadati</taxon>
        <taxon>Pseudomonadota</taxon>
        <taxon>Alphaproteobacteria</taxon>
        <taxon>Rhodobacterales</taxon>
        <taxon>Paracoccaceae</taxon>
        <taxon>Paracoccus</taxon>
    </lineage>
</organism>
<evidence type="ECO:0000256" key="1">
    <source>
        <dbReference type="ARBA" id="ARBA00022741"/>
    </source>
</evidence>
<name>A0A1G7DL82_9RHOB</name>
<evidence type="ECO:0000256" key="2">
    <source>
        <dbReference type="ARBA" id="ARBA00022840"/>
    </source>
</evidence>
<protein>
    <submittedName>
        <fullName evidence="4">Phosphonate transport system ATP-binding protein</fullName>
    </submittedName>
</protein>
<dbReference type="SUPFAM" id="SSF52540">
    <property type="entry name" value="P-loop containing nucleoside triphosphate hydrolases"/>
    <property type="match status" value="1"/>
</dbReference>
<dbReference type="PROSITE" id="PS50893">
    <property type="entry name" value="ABC_TRANSPORTER_2"/>
    <property type="match status" value="1"/>
</dbReference>
<evidence type="ECO:0000313" key="5">
    <source>
        <dbReference type="Proteomes" id="UP000199344"/>
    </source>
</evidence>
<feature type="domain" description="ABC transporter" evidence="3">
    <location>
        <begin position="3"/>
        <end position="217"/>
    </location>
</feature>
<sequence length="219" mass="23365">MKARLDGAELGYGAATVLRDVSLTLQEGERVVLLGPSGAGKTTLLAAIHAQLIARDERVALVPQDHGLVPQMSLRRNVYMGRLDDHGAVRNLARLIYLPRGLRDQIAAVLAPLGLSDHATSPVEALSGGQRQRTALARALFRGGGMLIADEPVSAVDAMQAAEIMALLSARFTTAMIALHDVALARSFATRIIGLRDGRIRFDAAADRVTDAQIARLYG</sequence>
<dbReference type="Gene3D" id="3.40.50.300">
    <property type="entry name" value="P-loop containing nucleotide triphosphate hydrolases"/>
    <property type="match status" value="1"/>
</dbReference>
<dbReference type="GO" id="GO:0005524">
    <property type="term" value="F:ATP binding"/>
    <property type="evidence" value="ECO:0007669"/>
    <property type="project" value="UniProtKB-KW"/>
</dbReference>
<dbReference type="InterPro" id="IPR027417">
    <property type="entry name" value="P-loop_NTPase"/>
</dbReference>
<dbReference type="STRING" id="591205.SAMN05421538_107141"/>
<keyword evidence="2 4" id="KW-0067">ATP-binding</keyword>
<reference evidence="4 5" key="1">
    <citation type="submission" date="2016-10" db="EMBL/GenBank/DDBJ databases">
        <authorList>
            <person name="de Groot N.N."/>
        </authorList>
    </citation>
    <scope>NUCLEOTIDE SEQUENCE [LARGE SCALE GENOMIC DNA]</scope>
    <source>
        <strain evidence="4 5">DSM 22220</strain>
    </source>
</reference>
<dbReference type="SMART" id="SM00382">
    <property type="entry name" value="AAA"/>
    <property type="match status" value="1"/>
</dbReference>
<gene>
    <name evidence="4" type="ORF">SAMN05421538_107141</name>
</gene>
<keyword evidence="5" id="KW-1185">Reference proteome</keyword>
<dbReference type="InterPro" id="IPR003439">
    <property type="entry name" value="ABC_transporter-like_ATP-bd"/>
</dbReference>
<dbReference type="RefSeq" id="WP_090524188.1">
    <property type="nucleotide sequence ID" value="NZ_FNAH01000007.1"/>
</dbReference>
<accession>A0A1G7DL82</accession>
<dbReference type="EMBL" id="FNAH01000007">
    <property type="protein sequence ID" value="SDE52291.1"/>
    <property type="molecule type" value="Genomic_DNA"/>
</dbReference>
<dbReference type="InterPro" id="IPR003593">
    <property type="entry name" value="AAA+_ATPase"/>
</dbReference>
<dbReference type="Pfam" id="PF00005">
    <property type="entry name" value="ABC_tran"/>
    <property type="match status" value="1"/>
</dbReference>
<evidence type="ECO:0000313" key="4">
    <source>
        <dbReference type="EMBL" id="SDE52291.1"/>
    </source>
</evidence>
<proteinExistence type="predicted"/>
<dbReference type="GO" id="GO:0016887">
    <property type="term" value="F:ATP hydrolysis activity"/>
    <property type="evidence" value="ECO:0007669"/>
    <property type="project" value="InterPro"/>
</dbReference>
<dbReference type="GO" id="GO:0005886">
    <property type="term" value="C:plasma membrane"/>
    <property type="evidence" value="ECO:0007669"/>
    <property type="project" value="TreeGrafter"/>
</dbReference>